<evidence type="ECO:0000313" key="2">
    <source>
        <dbReference type="EMBL" id="AMJ42175.1"/>
    </source>
</evidence>
<dbReference type="KEGG" id="cpro:CPRO_26270"/>
<dbReference type="Proteomes" id="UP000068026">
    <property type="component" value="Chromosome"/>
</dbReference>
<dbReference type="EMBL" id="FQUA01000003">
    <property type="protein sequence ID" value="SHE53111.1"/>
    <property type="molecule type" value="Genomic_DNA"/>
</dbReference>
<reference evidence="5" key="3">
    <citation type="submission" date="2016-11" db="EMBL/GenBank/DDBJ databases">
        <authorList>
            <person name="Jaros S."/>
            <person name="Januszkiewicz K."/>
            <person name="Wedrychowicz H."/>
        </authorList>
    </citation>
    <scope>NUCLEOTIDE SEQUENCE [LARGE SCALE GENOMIC DNA]</scope>
    <source>
        <strain evidence="5">DSM 1682</strain>
    </source>
</reference>
<dbReference type="RefSeq" id="WP_066052570.1">
    <property type="nucleotide sequence ID" value="NZ_CP014223.1"/>
</dbReference>
<evidence type="ECO:0000313" key="3">
    <source>
        <dbReference type="EMBL" id="SHE53111.1"/>
    </source>
</evidence>
<keyword evidence="1" id="KW-0472">Membrane</keyword>
<evidence type="ECO:0000256" key="1">
    <source>
        <dbReference type="SAM" id="Phobius"/>
    </source>
</evidence>
<protein>
    <recommendedName>
        <fullName evidence="6">DUF4330 domain-containing protein</fullName>
    </recommendedName>
</protein>
<keyword evidence="1" id="KW-0812">Transmembrane</keyword>
<dbReference type="AlphaFoldDB" id="A0A0X8VEC3"/>
<organism evidence="3 5">
    <name type="scientific">Anaerotignum propionicum DSM 1682</name>
    <dbReference type="NCBI Taxonomy" id="991789"/>
    <lineage>
        <taxon>Bacteria</taxon>
        <taxon>Bacillati</taxon>
        <taxon>Bacillota</taxon>
        <taxon>Clostridia</taxon>
        <taxon>Lachnospirales</taxon>
        <taxon>Anaerotignaceae</taxon>
        <taxon>Anaerotignum</taxon>
    </lineage>
</organism>
<dbReference type="InterPro" id="IPR025480">
    <property type="entry name" value="DUF4330"/>
</dbReference>
<dbReference type="Pfam" id="PF14221">
    <property type="entry name" value="DUF4330"/>
    <property type="match status" value="1"/>
</dbReference>
<dbReference type="EMBL" id="CP014223">
    <property type="protein sequence ID" value="AMJ42175.1"/>
    <property type="molecule type" value="Genomic_DNA"/>
</dbReference>
<evidence type="ECO:0000313" key="5">
    <source>
        <dbReference type="Proteomes" id="UP000184204"/>
    </source>
</evidence>
<keyword evidence="4" id="KW-1185">Reference proteome</keyword>
<name>A0A0X8VEC3_ANAPI</name>
<reference evidence="2 4" key="1">
    <citation type="journal article" date="2016" name="Genome Announc.">
        <title>Complete Genome Sequence of the Amino Acid-Fermenting Clostridium propionicum X2 (DSM 1682).</title>
        <authorList>
            <person name="Poehlein A."/>
            <person name="Schlien K."/>
            <person name="Chowdhury N.P."/>
            <person name="Gottschalk G."/>
            <person name="Buckel W."/>
            <person name="Daniel R."/>
        </authorList>
    </citation>
    <scope>NUCLEOTIDE SEQUENCE [LARGE SCALE GENOMIC DNA]</scope>
    <source>
        <strain evidence="2 4">X2</strain>
    </source>
</reference>
<sequence>MKKNRKLFGIFNIVDIILILLIIIAGVVGVKLFMGGGKQDTSAKKAYTYVVEGREVLTETAEAPIIGGKVFNSSTGAYLGVAKEVASEPYTEVIFSKETGAYQKLPVEGYSNITLTVEGNGTETEKDITVEGTTVKVGMELNVKGKGYAFKGIVVEVRDGE</sequence>
<reference evidence="4" key="2">
    <citation type="submission" date="2016-01" db="EMBL/GenBank/DDBJ databases">
        <authorList>
            <person name="Poehlein A."/>
            <person name="Schlien K."/>
            <person name="Gottschalk G."/>
            <person name="Buckel W."/>
            <person name="Daniel R."/>
        </authorList>
    </citation>
    <scope>NUCLEOTIDE SEQUENCE [LARGE SCALE GENOMIC DNA]</scope>
    <source>
        <strain evidence="4">X2</strain>
    </source>
</reference>
<feature type="transmembrane region" description="Helical" evidence="1">
    <location>
        <begin position="7"/>
        <end position="34"/>
    </location>
</feature>
<reference evidence="3" key="4">
    <citation type="submission" date="2016-11" db="EMBL/GenBank/DDBJ databases">
        <authorList>
            <person name="Varghese N."/>
            <person name="Submissions S."/>
        </authorList>
    </citation>
    <scope>NUCLEOTIDE SEQUENCE</scope>
    <source>
        <strain evidence="3">DSM 1682</strain>
    </source>
</reference>
<evidence type="ECO:0008006" key="6">
    <source>
        <dbReference type="Google" id="ProtNLM"/>
    </source>
</evidence>
<keyword evidence="1" id="KW-1133">Transmembrane helix</keyword>
<evidence type="ECO:0000313" key="4">
    <source>
        <dbReference type="Proteomes" id="UP000068026"/>
    </source>
</evidence>
<gene>
    <name evidence="2" type="ORF">CPRO_26270</name>
    <name evidence="3" type="ORF">SAMN02745151_00995</name>
</gene>
<accession>A0A0X8VEC3</accession>
<proteinExistence type="predicted"/>
<dbReference type="Proteomes" id="UP000184204">
    <property type="component" value="Unassembled WGS sequence"/>
</dbReference>
<dbReference type="OrthoDB" id="2063513at2"/>